<feature type="transmembrane region" description="Helical" evidence="9">
    <location>
        <begin position="485"/>
        <end position="505"/>
    </location>
</feature>
<evidence type="ECO:0000256" key="5">
    <source>
        <dbReference type="ARBA" id="ARBA00022554"/>
    </source>
</evidence>
<evidence type="ECO:0000259" key="10">
    <source>
        <dbReference type="Pfam" id="PF04389"/>
    </source>
</evidence>
<evidence type="ECO:0000256" key="2">
    <source>
        <dbReference type="ARBA" id="ARBA00004128"/>
    </source>
</evidence>
<keyword evidence="5" id="KW-0926">Vacuole</keyword>
<comment type="similarity">
    <text evidence="3">Belongs to the peptidase M28 family.</text>
</comment>
<dbReference type="Gene3D" id="3.40.630.10">
    <property type="entry name" value="Zn peptidases"/>
    <property type="match status" value="1"/>
</dbReference>
<feature type="transmembrane region" description="Helical" evidence="9">
    <location>
        <begin position="517"/>
        <end position="536"/>
    </location>
</feature>
<evidence type="ECO:0000256" key="7">
    <source>
        <dbReference type="ARBA" id="ARBA00023180"/>
    </source>
</evidence>
<feature type="transmembrane region" description="Helical" evidence="9">
    <location>
        <begin position="370"/>
        <end position="391"/>
    </location>
</feature>
<feature type="transmembrane region" description="Helical" evidence="9">
    <location>
        <begin position="17"/>
        <end position="35"/>
    </location>
</feature>
<dbReference type="AlphaFoldDB" id="A0A7C5M454"/>
<protein>
    <recommendedName>
        <fullName evidence="4">Vacuolar membrane protease</fullName>
    </recommendedName>
    <alternativeName>
        <fullName evidence="8">FXNA-related family protease 1</fullName>
    </alternativeName>
</protein>
<dbReference type="Pfam" id="PF04389">
    <property type="entry name" value="Peptidase_M28"/>
    <property type="match status" value="1"/>
</dbReference>
<feature type="domain" description="Peptidase M28" evidence="10">
    <location>
        <begin position="118"/>
        <end position="306"/>
    </location>
</feature>
<comment type="function">
    <text evidence="1">May be involved in vacuolar sorting and osmoregulation.</text>
</comment>
<feature type="transmembrane region" description="Helical" evidence="9">
    <location>
        <begin position="341"/>
        <end position="358"/>
    </location>
</feature>
<feature type="transmembrane region" description="Helical" evidence="9">
    <location>
        <begin position="543"/>
        <end position="562"/>
    </location>
</feature>
<evidence type="ECO:0000313" key="11">
    <source>
        <dbReference type="EMBL" id="HHL43655.1"/>
    </source>
</evidence>
<accession>A0A7C5M454</accession>
<evidence type="ECO:0000256" key="1">
    <source>
        <dbReference type="ARBA" id="ARBA00003273"/>
    </source>
</evidence>
<keyword evidence="7" id="KW-0325">Glycoprotein</keyword>
<dbReference type="GO" id="GO:0006508">
    <property type="term" value="P:proteolysis"/>
    <property type="evidence" value="ECO:0007669"/>
    <property type="project" value="InterPro"/>
</dbReference>
<organism evidence="11">
    <name type="scientific">Hellea balneolensis</name>
    <dbReference type="NCBI Taxonomy" id="287478"/>
    <lineage>
        <taxon>Bacteria</taxon>
        <taxon>Pseudomonadati</taxon>
        <taxon>Pseudomonadota</taxon>
        <taxon>Alphaproteobacteria</taxon>
        <taxon>Maricaulales</taxon>
        <taxon>Robiginitomaculaceae</taxon>
        <taxon>Hellea</taxon>
    </lineage>
</organism>
<dbReference type="EMBL" id="DRMJ01000447">
    <property type="protein sequence ID" value="HHL43655.1"/>
    <property type="molecule type" value="Genomic_DNA"/>
</dbReference>
<sequence length="764" mass="83602">MCNTCPCKTGAGMQKSVHIYFIALSVVIAMIFWGLSSLSHGPEPRPADIAPDQFSAMRAFDDLTDLINGGAPHPSGSAENLRIRKHIERKFIALGYTPQIQKSLACTLHYPGCTRVENIIVRVRGTGSGDAILLTAHYDSVPAGPAAADDGSGTVAMLEIARNIKAMPAFKNDLIFLITDGEEGGLRGARAFADEHPLMRAVKLVINLEARGASGPSTMFETSNQNARLIKAFAKTNPHPVANSLSYEIYKRLPNDTDYSIYKPLGVAGLNFAFTGDVALYHSWRDDLEHLDKASLQHQGDNMLAAVRAFGNADIGALIGPSDATYIDLFGKTLLRWPSPANLPLAIVSLAVLVFALVRGGQCPIKALKALSVAVFLCALTPAIGFVLSFPLGRWPDLFYLDHPYPWPGRLALVFGAGFASWLSVKLFYKHLGYNPLVWAGGLVFTLSALVLSLTMSGASYLMLLPTLAIAIGIIIDITRKHDKWWVAAHLGFVVCAYMAIYHFIALEVILHYNVSHLRIAPLVILGLALLPLFLYMHSIRPYKLYGVGLAVLSAAFAIISWQSPGFNTEHPRGQNFVYAEGYAGEEAVWISEVVDRQDPVFMAESGFSIPERPPTLWRAVGRHIALKPTQPIGYAKPVIRIVSDSVQNGTRTVEFKTASAHKGFEMAIAFQRENAPTKVWIDEKPAADYTEKPYRRPLTIRGPGKHIYHVKMNIPEGEFKMALIDTFTLGEARLGGLAVQRLENAAPLHSGDRALVYKLITLK</sequence>
<dbReference type="GO" id="GO:0008235">
    <property type="term" value="F:metalloexopeptidase activity"/>
    <property type="evidence" value="ECO:0007669"/>
    <property type="project" value="InterPro"/>
</dbReference>
<dbReference type="PANTHER" id="PTHR12147">
    <property type="entry name" value="METALLOPEPTIDASE M28 FAMILY MEMBER"/>
    <property type="match status" value="1"/>
</dbReference>
<dbReference type="GO" id="GO:0005774">
    <property type="term" value="C:vacuolar membrane"/>
    <property type="evidence" value="ECO:0007669"/>
    <property type="project" value="UniProtKB-SubCell"/>
</dbReference>
<keyword evidence="9" id="KW-0472">Membrane</keyword>
<gene>
    <name evidence="11" type="ORF">ENJ42_08560</name>
</gene>
<feature type="transmembrane region" description="Helical" evidence="9">
    <location>
        <begin position="460"/>
        <end position="478"/>
    </location>
</feature>
<evidence type="ECO:0000256" key="3">
    <source>
        <dbReference type="ARBA" id="ARBA00010918"/>
    </source>
</evidence>
<comment type="caution">
    <text evidence="11">The sequence shown here is derived from an EMBL/GenBank/DDBJ whole genome shotgun (WGS) entry which is preliminary data.</text>
</comment>
<comment type="subcellular location">
    <subcellularLocation>
        <location evidence="2">Vacuole membrane</location>
        <topology evidence="2">Multi-pass membrane protein</topology>
    </subcellularLocation>
</comment>
<dbReference type="SUPFAM" id="SSF53187">
    <property type="entry name" value="Zn-dependent exopeptidases"/>
    <property type="match status" value="1"/>
</dbReference>
<keyword evidence="9" id="KW-0812">Transmembrane</keyword>
<dbReference type="InterPro" id="IPR045175">
    <property type="entry name" value="M28_fam"/>
</dbReference>
<evidence type="ECO:0000256" key="4">
    <source>
        <dbReference type="ARBA" id="ARBA00017435"/>
    </source>
</evidence>
<evidence type="ECO:0000256" key="8">
    <source>
        <dbReference type="ARBA" id="ARBA00031512"/>
    </source>
</evidence>
<proteinExistence type="inferred from homology"/>
<dbReference type="InterPro" id="IPR007484">
    <property type="entry name" value="Peptidase_M28"/>
</dbReference>
<keyword evidence="6 9" id="KW-1133">Transmembrane helix</keyword>
<feature type="transmembrane region" description="Helical" evidence="9">
    <location>
        <begin position="411"/>
        <end position="429"/>
    </location>
</feature>
<evidence type="ECO:0000256" key="6">
    <source>
        <dbReference type="ARBA" id="ARBA00022989"/>
    </source>
</evidence>
<dbReference type="Proteomes" id="UP000885830">
    <property type="component" value="Unassembled WGS sequence"/>
</dbReference>
<evidence type="ECO:0000256" key="9">
    <source>
        <dbReference type="SAM" id="Phobius"/>
    </source>
</evidence>
<name>A0A7C5M454_9PROT</name>
<reference evidence="11" key="1">
    <citation type="journal article" date="2020" name="mSystems">
        <title>Genome- and Community-Level Interaction Insights into Carbon Utilization and Element Cycling Functions of Hydrothermarchaeota in Hydrothermal Sediment.</title>
        <authorList>
            <person name="Zhou Z."/>
            <person name="Liu Y."/>
            <person name="Xu W."/>
            <person name="Pan J."/>
            <person name="Luo Z.H."/>
            <person name="Li M."/>
        </authorList>
    </citation>
    <scope>NUCLEOTIDE SEQUENCE [LARGE SCALE GENOMIC DNA]</scope>
    <source>
        <strain evidence="11">HyVt-485</strain>
    </source>
</reference>
<dbReference type="PANTHER" id="PTHR12147:SF58">
    <property type="entry name" value="VACUOLAR MEMBRANE PROTEASE"/>
    <property type="match status" value="1"/>
</dbReference>
<feature type="transmembrane region" description="Helical" evidence="9">
    <location>
        <begin position="436"/>
        <end position="454"/>
    </location>
</feature>